<evidence type="ECO:0000313" key="4">
    <source>
        <dbReference type="Proteomes" id="UP000564573"/>
    </source>
</evidence>
<dbReference type="CDD" id="cd05233">
    <property type="entry name" value="SDR_c"/>
    <property type="match status" value="1"/>
</dbReference>
<dbReference type="AlphaFoldDB" id="A0A839XW01"/>
<dbReference type="GO" id="GO:0016491">
    <property type="term" value="F:oxidoreductase activity"/>
    <property type="evidence" value="ECO:0007669"/>
    <property type="project" value="UniProtKB-KW"/>
</dbReference>
<dbReference type="FunFam" id="3.40.50.720:FF:000084">
    <property type="entry name" value="Short-chain dehydrogenase reductase"/>
    <property type="match status" value="1"/>
</dbReference>
<dbReference type="EMBL" id="JACIBS010000001">
    <property type="protein sequence ID" value="MBB3664693.1"/>
    <property type="molecule type" value="Genomic_DNA"/>
</dbReference>
<protein>
    <submittedName>
        <fullName evidence="3">NAD(P)-dependent dehydrogenase (Short-subunit alcohol dehydrogenase family)</fullName>
    </submittedName>
</protein>
<dbReference type="SUPFAM" id="SSF51735">
    <property type="entry name" value="NAD(P)-binding Rossmann-fold domains"/>
    <property type="match status" value="1"/>
</dbReference>
<evidence type="ECO:0000256" key="2">
    <source>
        <dbReference type="ARBA" id="ARBA00023002"/>
    </source>
</evidence>
<dbReference type="PRINTS" id="PR00081">
    <property type="entry name" value="GDHRDH"/>
</dbReference>
<comment type="caution">
    <text evidence="3">The sequence shown here is derived from an EMBL/GenBank/DDBJ whole genome shotgun (WGS) entry which is preliminary data.</text>
</comment>
<dbReference type="PRINTS" id="PR00080">
    <property type="entry name" value="SDRFAMILY"/>
</dbReference>
<dbReference type="Pfam" id="PF13561">
    <property type="entry name" value="adh_short_C2"/>
    <property type="match status" value="1"/>
</dbReference>
<dbReference type="NCBIfam" id="NF005559">
    <property type="entry name" value="PRK07231.1"/>
    <property type="match status" value="1"/>
</dbReference>
<keyword evidence="2" id="KW-0560">Oxidoreductase</keyword>
<dbReference type="PANTHER" id="PTHR43477:SF1">
    <property type="entry name" value="DIHYDROANTICAPSIN 7-DEHYDROGENASE"/>
    <property type="match status" value="1"/>
</dbReference>
<gene>
    <name evidence="3" type="ORF">FB384_003597</name>
</gene>
<dbReference type="InterPro" id="IPR020904">
    <property type="entry name" value="Sc_DH/Rdtase_CS"/>
</dbReference>
<proteinExistence type="inferred from homology"/>
<reference evidence="3 4" key="1">
    <citation type="submission" date="2020-08" db="EMBL/GenBank/DDBJ databases">
        <title>Sequencing the genomes of 1000 actinobacteria strains.</title>
        <authorList>
            <person name="Klenk H.-P."/>
        </authorList>
    </citation>
    <scope>NUCLEOTIDE SEQUENCE [LARGE SCALE GENOMIC DNA]</scope>
    <source>
        <strain evidence="3 4">DSM 45267</strain>
    </source>
</reference>
<keyword evidence="4" id="KW-1185">Reference proteome</keyword>
<evidence type="ECO:0000313" key="3">
    <source>
        <dbReference type="EMBL" id="MBB3664693.1"/>
    </source>
</evidence>
<sequence>MSTNGGRLAGKVALITGAASGFGRAAAVRFTAEGAVVGCADVDLDGAEETATLITEMGGRAVPIQADVASGADCERMADTTAGEFGRLDVLFANAGVAGVGSAVSTSEADWQRVLDINLKGVWLSAKYALPYMLEQGAGSIVNTASVGGLVGVGEILPYSAAKGGVIAMTKQMAFDFSPRGIRVNAICPGTVLTPLVTATYEERAAGEVDPGAAADEALQRMTQKYPIGRVGTTDDVANMALFLASDEAQWITGSALTVDGGYTAL</sequence>
<name>A0A839XW01_9PSEU</name>
<dbReference type="Proteomes" id="UP000564573">
    <property type="component" value="Unassembled WGS sequence"/>
</dbReference>
<dbReference type="InterPro" id="IPR002347">
    <property type="entry name" value="SDR_fam"/>
</dbReference>
<dbReference type="PANTHER" id="PTHR43477">
    <property type="entry name" value="DIHYDROANTICAPSIN 7-DEHYDROGENASE"/>
    <property type="match status" value="1"/>
</dbReference>
<dbReference type="PROSITE" id="PS00061">
    <property type="entry name" value="ADH_SHORT"/>
    <property type="match status" value="1"/>
</dbReference>
<evidence type="ECO:0000256" key="1">
    <source>
        <dbReference type="ARBA" id="ARBA00006484"/>
    </source>
</evidence>
<dbReference type="InterPro" id="IPR051122">
    <property type="entry name" value="SDR_DHRS6-like"/>
</dbReference>
<dbReference type="RefSeq" id="WP_183784584.1">
    <property type="nucleotide sequence ID" value="NZ_JACIBS010000001.1"/>
</dbReference>
<accession>A0A839XW01</accession>
<dbReference type="Gene3D" id="3.40.50.720">
    <property type="entry name" value="NAD(P)-binding Rossmann-like Domain"/>
    <property type="match status" value="1"/>
</dbReference>
<organism evidence="3 4">
    <name type="scientific">Prauserella sediminis</name>
    <dbReference type="NCBI Taxonomy" id="577680"/>
    <lineage>
        <taxon>Bacteria</taxon>
        <taxon>Bacillati</taxon>
        <taxon>Actinomycetota</taxon>
        <taxon>Actinomycetes</taxon>
        <taxon>Pseudonocardiales</taxon>
        <taxon>Pseudonocardiaceae</taxon>
        <taxon>Prauserella</taxon>
        <taxon>Prauserella salsuginis group</taxon>
    </lineage>
</organism>
<comment type="similarity">
    <text evidence="1">Belongs to the short-chain dehydrogenases/reductases (SDR) family.</text>
</comment>
<dbReference type="InterPro" id="IPR036291">
    <property type="entry name" value="NAD(P)-bd_dom_sf"/>
</dbReference>